<protein>
    <submittedName>
        <fullName evidence="2">Uncharacterized protein</fullName>
    </submittedName>
</protein>
<keyword evidence="1" id="KW-0732">Signal</keyword>
<sequence>MQLITLMTPFLLVVPALALALATPLSTRAKAPGGPASAKITIYSSYTCPSPTAIPPTDGSAGASTVVTIAEATCAVLNFPFGGAVTAVLTAPPKAGLGGCAGLAHMDGNCVFKPGNEIHGFAFDGLATGNKVGCGNVPVRGYGAVELLCE</sequence>
<evidence type="ECO:0000313" key="2">
    <source>
        <dbReference type="EMBL" id="KAG4420094.1"/>
    </source>
</evidence>
<organism evidence="2 3">
    <name type="scientific">Cadophora malorum</name>
    <dbReference type="NCBI Taxonomy" id="108018"/>
    <lineage>
        <taxon>Eukaryota</taxon>
        <taxon>Fungi</taxon>
        <taxon>Dikarya</taxon>
        <taxon>Ascomycota</taxon>
        <taxon>Pezizomycotina</taxon>
        <taxon>Leotiomycetes</taxon>
        <taxon>Helotiales</taxon>
        <taxon>Ploettnerulaceae</taxon>
        <taxon>Cadophora</taxon>
    </lineage>
</organism>
<dbReference type="Proteomes" id="UP000664132">
    <property type="component" value="Unassembled WGS sequence"/>
</dbReference>
<feature type="signal peptide" evidence="1">
    <location>
        <begin position="1"/>
        <end position="18"/>
    </location>
</feature>
<evidence type="ECO:0000313" key="3">
    <source>
        <dbReference type="Proteomes" id="UP000664132"/>
    </source>
</evidence>
<proteinExistence type="predicted"/>
<reference evidence="2" key="1">
    <citation type="submission" date="2021-02" db="EMBL/GenBank/DDBJ databases">
        <title>Genome sequence Cadophora malorum strain M34.</title>
        <authorList>
            <person name="Stefanovic E."/>
            <person name="Vu D."/>
            <person name="Scully C."/>
            <person name="Dijksterhuis J."/>
            <person name="Roader J."/>
            <person name="Houbraken J."/>
        </authorList>
    </citation>
    <scope>NUCLEOTIDE SEQUENCE</scope>
    <source>
        <strain evidence="2">M34</strain>
    </source>
</reference>
<dbReference type="OrthoDB" id="3515484at2759"/>
<evidence type="ECO:0000256" key="1">
    <source>
        <dbReference type="SAM" id="SignalP"/>
    </source>
</evidence>
<name>A0A8H7TEH6_9HELO</name>
<keyword evidence="3" id="KW-1185">Reference proteome</keyword>
<comment type="caution">
    <text evidence="2">The sequence shown here is derived from an EMBL/GenBank/DDBJ whole genome shotgun (WGS) entry which is preliminary data.</text>
</comment>
<accession>A0A8H7TEH6</accession>
<dbReference type="AlphaFoldDB" id="A0A8H7TEH6"/>
<gene>
    <name evidence="2" type="ORF">IFR04_006753</name>
</gene>
<dbReference type="EMBL" id="JAFJYH010000091">
    <property type="protein sequence ID" value="KAG4420094.1"/>
    <property type="molecule type" value="Genomic_DNA"/>
</dbReference>
<feature type="chain" id="PRO_5034873482" evidence="1">
    <location>
        <begin position="19"/>
        <end position="150"/>
    </location>
</feature>